<dbReference type="Gene3D" id="1.10.30.50">
    <property type="match status" value="1"/>
</dbReference>
<evidence type="ECO:0000259" key="1">
    <source>
        <dbReference type="Pfam" id="PF14279"/>
    </source>
</evidence>
<dbReference type="InterPro" id="IPR029471">
    <property type="entry name" value="HNH_5"/>
</dbReference>
<organism evidence="2">
    <name type="scientific">viral metagenome</name>
    <dbReference type="NCBI Taxonomy" id="1070528"/>
    <lineage>
        <taxon>unclassified sequences</taxon>
        <taxon>metagenomes</taxon>
        <taxon>organismal metagenomes</taxon>
    </lineage>
</organism>
<name>A0A6C0F096_9ZZZZ</name>
<protein>
    <recommendedName>
        <fullName evidence="1">HNH endonuclease 5 domain-containing protein</fullName>
    </recommendedName>
</protein>
<dbReference type="InterPro" id="IPR003615">
    <property type="entry name" value="HNH_nuc"/>
</dbReference>
<dbReference type="EMBL" id="MN739010">
    <property type="protein sequence ID" value="QHT34877.1"/>
    <property type="molecule type" value="Genomic_DNA"/>
</dbReference>
<proteinExistence type="predicted"/>
<dbReference type="CDD" id="cd00085">
    <property type="entry name" value="HNHc"/>
    <property type="match status" value="1"/>
</dbReference>
<sequence>MYRKARIPKALREQVWISKFGKKFESKCFTPWCQNTITVFDFQCGHDIPESKGGKTDISNLYPICSRCNMSMSNVYTLEQWCRKGNSGVEMVALKRTYCLPALCYPRWTSATKVSGTQSVPSHTNPNAKPIK</sequence>
<accession>A0A6C0F096</accession>
<dbReference type="Pfam" id="PF14279">
    <property type="entry name" value="HNH_5"/>
    <property type="match status" value="1"/>
</dbReference>
<dbReference type="AlphaFoldDB" id="A0A6C0F096"/>
<feature type="domain" description="HNH endonuclease 5" evidence="1">
    <location>
        <begin position="33"/>
        <end position="72"/>
    </location>
</feature>
<evidence type="ECO:0000313" key="2">
    <source>
        <dbReference type="EMBL" id="QHT34877.1"/>
    </source>
</evidence>
<reference evidence="2" key="1">
    <citation type="journal article" date="2020" name="Nature">
        <title>Giant virus diversity and host interactions through global metagenomics.</title>
        <authorList>
            <person name="Schulz F."/>
            <person name="Roux S."/>
            <person name="Paez-Espino D."/>
            <person name="Jungbluth S."/>
            <person name="Walsh D.A."/>
            <person name="Denef V.J."/>
            <person name="McMahon K.D."/>
            <person name="Konstantinidis K.T."/>
            <person name="Eloe-Fadrosh E.A."/>
            <person name="Kyrpides N.C."/>
            <person name="Woyke T."/>
        </authorList>
    </citation>
    <scope>NUCLEOTIDE SEQUENCE</scope>
    <source>
        <strain evidence="2">GVMAG-M-3300009164-40</strain>
    </source>
</reference>